<evidence type="ECO:0000313" key="1">
    <source>
        <dbReference type="EMBL" id="KXB02046.1"/>
    </source>
</evidence>
<name>A0A133V6L3_9EURY</name>
<protein>
    <recommendedName>
        <fullName evidence="3">HTH iclR-type domain-containing protein</fullName>
    </recommendedName>
</protein>
<evidence type="ECO:0008006" key="3">
    <source>
        <dbReference type="Google" id="ProtNLM"/>
    </source>
</evidence>
<reference evidence="1 2" key="1">
    <citation type="journal article" date="2016" name="Sci. Rep.">
        <title>Metabolic traits of an uncultured archaeal lineage -MSBL1- from brine pools of the Red Sea.</title>
        <authorList>
            <person name="Mwirichia R."/>
            <person name="Alam I."/>
            <person name="Rashid M."/>
            <person name="Vinu M."/>
            <person name="Ba-Alawi W."/>
            <person name="Anthony Kamau A."/>
            <person name="Kamanda Ngugi D."/>
            <person name="Goker M."/>
            <person name="Klenk H.P."/>
            <person name="Bajic V."/>
            <person name="Stingl U."/>
        </authorList>
    </citation>
    <scope>NUCLEOTIDE SEQUENCE [LARGE SCALE GENOMIC DNA]</scope>
    <source>
        <strain evidence="1">SCGC-AAA261F17</strain>
    </source>
</reference>
<proteinExistence type="predicted"/>
<accession>A0A133V6L3</accession>
<dbReference type="AlphaFoldDB" id="A0A133V6L3"/>
<gene>
    <name evidence="1" type="ORF">AKJ44_01520</name>
</gene>
<keyword evidence="2" id="KW-1185">Reference proteome</keyword>
<dbReference type="Proteomes" id="UP000070035">
    <property type="component" value="Unassembled WGS sequence"/>
</dbReference>
<dbReference type="SUPFAM" id="SSF46785">
    <property type="entry name" value="Winged helix' DNA-binding domain"/>
    <property type="match status" value="1"/>
</dbReference>
<organism evidence="1 2">
    <name type="scientific">candidate division MSBL1 archaeon SCGC-AAA261F17</name>
    <dbReference type="NCBI Taxonomy" id="1698274"/>
    <lineage>
        <taxon>Archaea</taxon>
        <taxon>Methanobacteriati</taxon>
        <taxon>Methanobacteriota</taxon>
        <taxon>candidate division MSBL1</taxon>
    </lineage>
</organism>
<comment type="caution">
    <text evidence="1">The sequence shown here is derived from an EMBL/GenBank/DDBJ whole genome shotgun (WGS) entry which is preliminary data.</text>
</comment>
<dbReference type="EMBL" id="LHXY01000015">
    <property type="protein sequence ID" value="KXB02046.1"/>
    <property type="molecule type" value="Genomic_DNA"/>
</dbReference>
<dbReference type="InterPro" id="IPR036390">
    <property type="entry name" value="WH_DNA-bd_sf"/>
</dbReference>
<sequence length="99" mass="11883">MLENIFGRTTTVKIVEAFLKKENRSRWMNLREVSRHSQTNPGTVSRNIHVLVENEILVEERPSEWSRIFKLNTDNKYVLLMIEFYEKLLETRPTHLRNP</sequence>
<evidence type="ECO:0000313" key="2">
    <source>
        <dbReference type="Proteomes" id="UP000070035"/>
    </source>
</evidence>